<evidence type="ECO:0000259" key="2">
    <source>
        <dbReference type="Pfam" id="PF14111"/>
    </source>
</evidence>
<dbReference type="OrthoDB" id="10455437at2759"/>
<feature type="compositionally biased region" description="Basic and acidic residues" evidence="1">
    <location>
        <begin position="233"/>
        <end position="251"/>
    </location>
</feature>
<gene>
    <name evidence="3" type="ORF">H5410_032815</name>
</gene>
<evidence type="ECO:0000256" key="1">
    <source>
        <dbReference type="SAM" id="MobiDB-lite"/>
    </source>
</evidence>
<dbReference type="Pfam" id="PF14111">
    <property type="entry name" value="DUF4283"/>
    <property type="match status" value="1"/>
</dbReference>
<evidence type="ECO:0000313" key="4">
    <source>
        <dbReference type="Proteomes" id="UP000824120"/>
    </source>
</evidence>
<organism evidence="3 4">
    <name type="scientific">Solanum commersonii</name>
    <name type="common">Commerson's wild potato</name>
    <name type="synonym">Commerson's nightshade</name>
    <dbReference type="NCBI Taxonomy" id="4109"/>
    <lineage>
        <taxon>Eukaryota</taxon>
        <taxon>Viridiplantae</taxon>
        <taxon>Streptophyta</taxon>
        <taxon>Embryophyta</taxon>
        <taxon>Tracheophyta</taxon>
        <taxon>Spermatophyta</taxon>
        <taxon>Magnoliopsida</taxon>
        <taxon>eudicotyledons</taxon>
        <taxon>Gunneridae</taxon>
        <taxon>Pentapetalae</taxon>
        <taxon>asterids</taxon>
        <taxon>lamiids</taxon>
        <taxon>Solanales</taxon>
        <taxon>Solanaceae</taxon>
        <taxon>Solanoideae</taxon>
        <taxon>Solaneae</taxon>
        <taxon>Solanum</taxon>
    </lineage>
</organism>
<dbReference type="PANTHER" id="PTHR33233:SF17">
    <property type="entry name" value="DUF4283 DOMAIN-CONTAINING PROTEIN"/>
    <property type="match status" value="1"/>
</dbReference>
<accession>A0A9J5YNC3</accession>
<dbReference type="EMBL" id="JACXVP010000006">
    <property type="protein sequence ID" value="KAG5601445.1"/>
    <property type="molecule type" value="Genomic_DNA"/>
</dbReference>
<feature type="domain" description="DUF4283" evidence="2">
    <location>
        <begin position="109"/>
        <end position="175"/>
    </location>
</feature>
<protein>
    <recommendedName>
        <fullName evidence="2">DUF4283 domain-containing protein</fullName>
    </recommendedName>
</protein>
<dbReference type="AlphaFoldDB" id="A0A9J5YNC3"/>
<evidence type="ECO:0000313" key="3">
    <source>
        <dbReference type="EMBL" id="KAG5601445.1"/>
    </source>
</evidence>
<comment type="caution">
    <text evidence="3">The sequence shown here is derived from an EMBL/GenBank/DDBJ whole genome shotgun (WGS) entry which is preliminary data.</text>
</comment>
<feature type="region of interest" description="Disordered" evidence="1">
    <location>
        <begin position="209"/>
        <end position="289"/>
    </location>
</feature>
<dbReference type="Proteomes" id="UP000824120">
    <property type="component" value="Chromosome 6"/>
</dbReference>
<dbReference type="InterPro" id="IPR036691">
    <property type="entry name" value="Endo/exonu/phosph_ase_sf"/>
</dbReference>
<sequence length="385" mass="43758">MGRGRPRKPVQKDRVEEILHGISTSANGGKINTVPWSEIQLSTLEAMVVVVSDLDKEKQVRDEEWPKLTQQRGAGGGIQKYPIEINGTVNLDKNVGGAQRKLNLPDEDKKWAPLVVVCVVGAIPSIGAMERFIVAQGSCSAKPIVLYHSDGCFVVRFANEEERDNVLCAGPHYLLKRHGIVLEQQNWYEWKPLYCQKCLQVGHSCDKPKEIPAKRGQRQGQRKEWRPTIMGDKNQEKQTEPQSDPIHEMETQRSTGKRVALKTTWIENPEQDERSRFESGQHSGANDRPIGSQVHILETRDFQECINDYNLTELTTVGRKFTWTNGHVFSRIDRALVNADWVLHMPLAQVLTMDPLFSDHSPLSINVEKHKDAKKRPFRLYNCLA</sequence>
<keyword evidence="4" id="KW-1185">Reference proteome</keyword>
<dbReference type="SUPFAM" id="SSF56219">
    <property type="entry name" value="DNase I-like"/>
    <property type="match status" value="1"/>
</dbReference>
<dbReference type="PANTHER" id="PTHR33233">
    <property type="entry name" value="ENDONUCLEASE/EXONUCLEASE/PHOSPHATASE"/>
    <property type="match status" value="1"/>
</dbReference>
<name>A0A9J5YNC3_SOLCO</name>
<reference evidence="3 4" key="1">
    <citation type="submission" date="2020-09" db="EMBL/GenBank/DDBJ databases">
        <title>De no assembly of potato wild relative species, Solanum commersonii.</title>
        <authorList>
            <person name="Cho K."/>
        </authorList>
    </citation>
    <scope>NUCLEOTIDE SEQUENCE [LARGE SCALE GENOMIC DNA]</scope>
    <source>
        <strain evidence="3">LZ3.2</strain>
        <tissue evidence="3">Leaf</tissue>
    </source>
</reference>
<dbReference type="InterPro" id="IPR025558">
    <property type="entry name" value="DUF4283"/>
</dbReference>
<proteinExistence type="predicted"/>
<dbReference type="Gene3D" id="3.60.10.10">
    <property type="entry name" value="Endonuclease/exonuclease/phosphatase"/>
    <property type="match status" value="1"/>
</dbReference>